<protein>
    <submittedName>
        <fullName evidence="1">Uncharacterized protein</fullName>
    </submittedName>
</protein>
<comment type="caution">
    <text evidence="1">The sequence shown here is derived from an EMBL/GenBank/DDBJ whole genome shotgun (WGS) entry which is preliminary data.</text>
</comment>
<name>A0ACC7LHY6_9FLAO</name>
<gene>
    <name evidence="1" type="ORF">ACEZ3G_06505</name>
</gene>
<organism evidence="1 2">
    <name type="scientific">Meishania litoralis</name>
    <dbReference type="NCBI Taxonomy" id="3434685"/>
    <lineage>
        <taxon>Bacteria</taxon>
        <taxon>Pseudomonadati</taxon>
        <taxon>Bacteroidota</taxon>
        <taxon>Flavobacteriia</taxon>
        <taxon>Flavobacteriales</taxon>
        <taxon>Flavobacteriaceae</taxon>
        <taxon>Meishania</taxon>
    </lineage>
</organism>
<evidence type="ECO:0000313" key="1">
    <source>
        <dbReference type="EMBL" id="MFH6603120.1"/>
    </source>
</evidence>
<dbReference type="EMBL" id="JBHFPV010000001">
    <property type="protein sequence ID" value="MFH6603120.1"/>
    <property type="molecule type" value="Genomic_DNA"/>
</dbReference>
<evidence type="ECO:0000313" key="2">
    <source>
        <dbReference type="Proteomes" id="UP001595191"/>
    </source>
</evidence>
<proteinExistence type="predicted"/>
<sequence>MNEFDNTAIERLKSELVDHLNWGEAAHWSTRNFERLSEKIFETTSIQLSVSTLKRFLGKVAYYNKPAPATLDAIAAFLGYEGYMDYRWTVKKPEEPISQISKKKIFIYGLGVLVLMATVAAVSFINHGTQSIDPSKTSFSIKKVTTGLPNTVVFEYDVTKVDANFVEIQQDWDSTKRHKVNPSNTIFTHYYEYPGYYNAKLLVNGFVVSEKDLFIPSDGWMSAISYLNETKPPRYLRKNEFESDSVLRISTDVHNDILIHPDEVSLEFFNAFANPEFEFENFDFKANVRFNTQSGKVPCEFRKLIFFGTKKFIRVPFSVPGCVSQNTLRLGSLVIDGEENDLSDLSVESGEWSNIRVINVDNRLSIYLEDKMVFETDLIDDFGKLAGIRFSFNGSGEVKDLHLSSKGNVLLSLK</sequence>
<dbReference type="Proteomes" id="UP001595191">
    <property type="component" value="Unassembled WGS sequence"/>
</dbReference>
<keyword evidence="2" id="KW-1185">Reference proteome</keyword>
<reference evidence="1" key="1">
    <citation type="submission" date="2024-09" db="EMBL/GenBank/DDBJ databases">
        <authorList>
            <person name="Liu J."/>
        </authorList>
    </citation>
    <scope>NUCLEOTIDE SEQUENCE</scope>
    <source>
        <strain evidence="1">NBU2967</strain>
    </source>
</reference>
<accession>A0ACC7LHY6</accession>